<sequence length="44" mass="5239">MLAYEFFVYFFKNFTDDIAAMYSINGIHKRFISRLFTSVGKVYS</sequence>
<dbReference type="PATRIC" id="fig|1318743.3.peg.845"/>
<proteinExistence type="predicted"/>
<dbReference type="STRING" id="1318743.PU02_0832"/>
<protein>
    <submittedName>
        <fullName evidence="1">Uncharacterized protein</fullName>
    </submittedName>
</protein>
<dbReference type="AlphaFoldDB" id="A0A0M4L743"/>
<organism evidence="1 2">
    <name type="scientific">Bartonella ancashensis</name>
    <dbReference type="NCBI Taxonomy" id="1318743"/>
    <lineage>
        <taxon>Bacteria</taxon>
        <taxon>Pseudomonadati</taxon>
        <taxon>Pseudomonadota</taxon>
        <taxon>Alphaproteobacteria</taxon>
        <taxon>Hyphomicrobiales</taxon>
        <taxon>Bartonellaceae</taxon>
        <taxon>Bartonella</taxon>
    </lineage>
</organism>
<gene>
    <name evidence="1" type="ORF">PU02_0832</name>
</gene>
<dbReference type="Proteomes" id="UP000057213">
    <property type="component" value="Chromosome"/>
</dbReference>
<keyword evidence="2" id="KW-1185">Reference proteome</keyword>
<dbReference type="EMBL" id="CP010401">
    <property type="protein sequence ID" value="ALE03646.1"/>
    <property type="molecule type" value="Genomic_DNA"/>
</dbReference>
<evidence type="ECO:0000313" key="2">
    <source>
        <dbReference type="Proteomes" id="UP000057213"/>
    </source>
</evidence>
<reference evidence="1 2" key="1">
    <citation type="journal article" date="2015" name="Genome Announc.">
        <title>Complete Genome Sequence of Bartonella ancashensis Strain 20.00, Isolated from the Blood of a Patient with Verruga Peruana.</title>
        <authorList>
            <person name="Hang J."/>
            <person name="Mullins K.E."/>
            <person name="Clifford R.J."/>
            <person name="Onmus-Leone F."/>
            <person name="Yang Y."/>
            <person name="Jiang J."/>
            <person name="Leguia M."/>
            <person name="Kasper M.R."/>
            <person name="Maguina C."/>
            <person name="Lesho E.P."/>
            <person name="Jarman R.G."/>
            <person name="Richards A.L."/>
            <person name="Blazes D."/>
        </authorList>
    </citation>
    <scope>NUCLEOTIDE SEQUENCE [LARGE SCALE GENOMIC DNA]</scope>
    <source>
        <strain evidence="1 2">20.00</strain>
    </source>
</reference>
<name>A0A0M4L743_9HYPH</name>
<evidence type="ECO:0000313" key="1">
    <source>
        <dbReference type="EMBL" id="ALE03646.1"/>
    </source>
</evidence>
<accession>A0A0M4L743</accession>
<dbReference type="KEGG" id="banc:PU02_0832"/>